<proteinExistence type="predicted"/>
<dbReference type="EMBL" id="DUZY01000003">
    <property type="protein sequence ID" value="DAD31576.1"/>
    <property type="molecule type" value="Genomic_DNA"/>
</dbReference>
<evidence type="ECO:0000313" key="1">
    <source>
        <dbReference type="EMBL" id="DAD31576.1"/>
    </source>
</evidence>
<accession>A0A822YKY6</accession>
<keyword evidence="2" id="KW-1185">Reference proteome</keyword>
<evidence type="ECO:0000313" key="2">
    <source>
        <dbReference type="Proteomes" id="UP000607653"/>
    </source>
</evidence>
<sequence>MKHSSLVFSSTDSLFQALSCVEEHPSSDLS</sequence>
<name>A0A822YKY6_NELNU</name>
<organism evidence="1 2">
    <name type="scientific">Nelumbo nucifera</name>
    <name type="common">Sacred lotus</name>
    <dbReference type="NCBI Taxonomy" id="4432"/>
    <lineage>
        <taxon>Eukaryota</taxon>
        <taxon>Viridiplantae</taxon>
        <taxon>Streptophyta</taxon>
        <taxon>Embryophyta</taxon>
        <taxon>Tracheophyta</taxon>
        <taxon>Spermatophyta</taxon>
        <taxon>Magnoliopsida</taxon>
        <taxon>Proteales</taxon>
        <taxon>Nelumbonaceae</taxon>
        <taxon>Nelumbo</taxon>
    </lineage>
</organism>
<dbReference type="Proteomes" id="UP000607653">
    <property type="component" value="Unassembled WGS sequence"/>
</dbReference>
<comment type="caution">
    <text evidence="1">The sequence shown here is derived from an EMBL/GenBank/DDBJ whole genome shotgun (WGS) entry which is preliminary data.</text>
</comment>
<protein>
    <submittedName>
        <fullName evidence="1">Uncharacterized protein</fullName>
    </submittedName>
</protein>
<reference evidence="1 2" key="1">
    <citation type="journal article" date="2020" name="Mol. Biol. Evol.">
        <title>Distinct Expression and Methylation Patterns for Genes with Different Fates following a Single Whole-Genome Duplication in Flowering Plants.</title>
        <authorList>
            <person name="Shi T."/>
            <person name="Rahmani R.S."/>
            <person name="Gugger P.F."/>
            <person name="Wang M."/>
            <person name="Li H."/>
            <person name="Zhang Y."/>
            <person name="Li Z."/>
            <person name="Wang Q."/>
            <person name="Van de Peer Y."/>
            <person name="Marchal K."/>
            <person name="Chen J."/>
        </authorList>
    </citation>
    <scope>NUCLEOTIDE SEQUENCE [LARGE SCALE GENOMIC DNA]</scope>
    <source>
        <tissue evidence="1">Leaf</tissue>
    </source>
</reference>
<dbReference type="AlphaFoldDB" id="A0A822YKY6"/>
<gene>
    <name evidence="1" type="ORF">HUJ06_010427</name>
</gene>